<accession>A0A1I3X0P5</accession>
<sequence length="415" mass="46112">MSEGSSPEQGRLGWSVVAVEQALRWLATHKGSVPLALLREALEEPGGDADARLQALVAPTASLPGGAVEVRAQAAWGLIVDSISRIGSMESRRRRVLLAAFRLSLGDGTPVDWKPSLDARFEQLRRMEEASGRSGSRTVSPMHKEWRRSLVEKLSPVLHERLSQLAGDGRLWSHYVALAREVESQSEYGLSTGLTVGSPSGYRAPSEGAQPVFVDLFVTTVFMEKRSVYRRITERLVTAREDGVDSYLATSLAGKSDDISGVPVRDLWGCRAEPLRSPPGEPSLTLLRFPRALKRGESHWFSSEAIDSNTKEERLWVNVEVDHHGIAPGRLHQSQVPVAGLTIRIKFQEGYLPESCWWYAEQTERERRIRPPDGDPRLIPVTDDSVQHTFGQRCHPRESYGIALRWPGSVDGHVH</sequence>
<dbReference type="Proteomes" id="UP000199025">
    <property type="component" value="Unassembled WGS sequence"/>
</dbReference>
<evidence type="ECO:0000313" key="1">
    <source>
        <dbReference type="EMBL" id="SFK13352.1"/>
    </source>
</evidence>
<organism evidence="1 2">
    <name type="scientific">Amycolatopsis sacchari</name>
    <dbReference type="NCBI Taxonomy" id="115433"/>
    <lineage>
        <taxon>Bacteria</taxon>
        <taxon>Bacillati</taxon>
        <taxon>Actinomycetota</taxon>
        <taxon>Actinomycetes</taxon>
        <taxon>Pseudonocardiales</taxon>
        <taxon>Pseudonocardiaceae</taxon>
        <taxon>Amycolatopsis</taxon>
    </lineage>
</organism>
<keyword evidence="2" id="KW-1185">Reference proteome</keyword>
<proteinExistence type="predicted"/>
<reference evidence="1 2" key="1">
    <citation type="submission" date="2016-10" db="EMBL/GenBank/DDBJ databases">
        <authorList>
            <person name="de Groot N.N."/>
        </authorList>
    </citation>
    <scope>NUCLEOTIDE SEQUENCE [LARGE SCALE GENOMIC DNA]</scope>
    <source>
        <strain evidence="1 2">DSM 44468</strain>
    </source>
</reference>
<dbReference type="EMBL" id="FORP01000014">
    <property type="protein sequence ID" value="SFK13352.1"/>
    <property type="molecule type" value="Genomic_DNA"/>
</dbReference>
<gene>
    <name evidence="1" type="ORF">SAMN05421835_11493</name>
</gene>
<name>A0A1I3X0P5_9PSEU</name>
<protein>
    <submittedName>
        <fullName evidence="1">Uncharacterized protein</fullName>
    </submittedName>
</protein>
<evidence type="ECO:0000313" key="2">
    <source>
        <dbReference type="Proteomes" id="UP000199025"/>
    </source>
</evidence>
<dbReference type="AlphaFoldDB" id="A0A1I3X0P5"/>